<dbReference type="GO" id="GO:0000160">
    <property type="term" value="P:phosphorelay signal transduction system"/>
    <property type="evidence" value="ECO:0007669"/>
    <property type="project" value="InterPro"/>
</dbReference>
<gene>
    <name evidence="8" type="ORF">KDA27_04210</name>
</gene>
<dbReference type="EMBL" id="JAGQHS010000013">
    <property type="protein sequence ID" value="MCA9754984.1"/>
    <property type="molecule type" value="Genomic_DNA"/>
</dbReference>
<feature type="domain" description="HTH luxR-type" evidence="6">
    <location>
        <begin position="145"/>
        <end position="210"/>
    </location>
</feature>
<name>A0A956SD23_UNCEI</name>
<proteinExistence type="predicted"/>
<dbReference type="CDD" id="cd17535">
    <property type="entry name" value="REC_NarL-like"/>
    <property type="match status" value="1"/>
</dbReference>
<organism evidence="8 9">
    <name type="scientific">Eiseniibacteriota bacterium</name>
    <dbReference type="NCBI Taxonomy" id="2212470"/>
    <lineage>
        <taxon>Bacteria</taxon>
        <taxon>Candidatus Eiseniibacteriota</taxon>
    </lineage>
</organism>
<dbReference type="PROSITE" id="PS50043">
    <property type="entry name" value="HTH_LUXR_2"/>
    <property type="match status" value="1"/>
</dbReference>
<dbReference type="Proteomes" id="UP000739538">
    <property type="component" value="Unassembled WGS sequence"/>
</dbReference>
<evidence type="ECO:0000256" key="4">
    <source>
        <dbReference type="ARBA" id="ARBA00023163"/>
    </source>
</evidence>
<dbReference type="SUPFAM" id="SSF46894">
    <property type="entry name" value="C-terminal effector domain of the bipartite response regulators"/>
    <property type="match status" value="1"/>
</dbReference>
<evidence type="ECO:0000259" key="6">
    <source>
        <dbReference type="PROSITE" id="PS50043"/>
    </source>
</evidence>
<dbReference type="InterPro" id="IPR039420">
    <property type="entry name" value="WalR-like"/>
</dbReference>
<comment type="caution">
    <text evidence="8">The sequence shown here is derived from an EMBL/GenBank/DDBJ whole genome shotgun (WGS) entry which is preliminary data.</text>
</comment>
<dbReference type="PROSITE" id="PS50110">
    <property type="entry name" value="RESPONSE_REGULATORY"/>
    <property type="match status" value="1"/>
</dbReference>
<evidence type="ECO:0000313" key="8">
    <source>
        <dbReference type="EMBL" id="MCA9754984.1"/>
    </source>
</evidence>
<feature type="domain" description="Response regulatory" evidence="7">
    <location>
        <begin position="3"/>
        <end position="119"/>
    </location>
</feature>
<dbReference type="InterPro" id="IPR058245">
    <property type="entry name" value="NreC/VraR/RcsB-like_REC"/>
</dbReference>
<sequence>MITILLADDHKIFRDGLRPLFTAQPDMEVVAEAENGRDALRLAEELRPTVAVLDISMPELSGLEVTRSLSQRAPDVHVIILSMHSDRRFVVEALRSGARGYLLKDSGFEELVHAIRSVVDGGVHLGRAVSEQVVQDYVALAREEEPGVAQPLSAREREVLQLLANGLATKEVAERLHLSVKTVESHRKAVMDKLEIHNIAELTKYAIRTGLTEIE</sequence>
<keyword evidence="4" id="KW-0804">Transcription</keyword>
<dbReference type="InterPro" id="IPR011006">
    <property type="entry name" value="CheY-like_superfamily"/>
</dbReference>
<dbReference type="PROSITE" id="PS00622">
    <property type="entry name" value="HTH_LUXR_1"/>
    <property type="match status" value="1"/>
</dbReference>
<dbReference type="GO" id="GO:0006355">
    <property type="term" value="P:regulation of DNA-templated transcription"/>
    <property type="evidence" value="ECO:0007669"/>
    <property type="project" value="InterPro"/>
</dbReference>
<evidence type="ECO:0000256" key="1">
    <source>
        <dbReference type="ARBA" id="ARBA00022553"/>
    </source>
</evidence>
<dbReference type="AlphaFoldDB" id="A0A956SD23"/>
<dbReference type="GO" id="GO:0003677">
    <property type="term" value="F:DNA binding"/>
    <property type="evidence" value="ECO:0007669"/>
    <property type="project" value="UniProtKB-KW"/>
</dbReference>
<dbReference type="CDD" id="cd06170">
    <property type="entry name" value="LuxR_C_like"/>
    <property type="match status" value="1"/>
</dbReference>
<dbReference type="Pfam" id="PF00196">
    <property type="entry name" value="GerE"/>
    <property type="match status" value="1"/>
</dbReference>
<dbReference type="SUPFAM" id="SSF52172">
    <property type="entry name" value="CheY-like"/>
    <property type="match status" value="1"/>
</dbReference>
<keyword evidence="1 5" id="KW-0597">Phosphoprotein</keyword>
<dbReference type="InterPro" id="IPR000792">
    <property type="entry name" value="Tscrpt_reg_LuxR_C"/>
</dbReference>
<feature type="modified residue" description="4-aspartylphosphate" evidence="5">
    <location>
        <position position="54"/>
    </location>
</feature>
<dbReference type="Gene3D" id="3.40.50.2300">
    <property type="match status" value="1"/>
</dbReference>
<keyword evidence="3" id="KW-0238">DNA-binding</keyword>
<dbReference type="SMART" id="SM00421">
    <property type="entry name" value="HTH_LUXR"/>
    <property type="match status" value="1"/>
</dbReference>
<evidence type="ECO:0000256" key="3">
    <source>
        <dbReference type="ARBA" id="ARBA00023125"/>
    </source>
</evidence>
<protein>
    <submittedName>
        <fullName evidence="8">Response regulator transcription factor</fullName>
    </submittedName>
</protein>
<dbReference type="PANTHER" id="PTHR43214:SF41">
    <property type="entry name" value="NITRATE_NITRITE RESPONSE REGULATOR PROTEIN NARP"/>
    <property type="match status" value="1"/>
</dbReference>
<evidence type="ECO:0000259" key="7">
    <source>
        <dbReference type="PROSITE" id="PS50110"/>
    </source>
</evidence>
<evidence type="ECO:0000256" key="5">
    <source>
        <dbReference type="PROSITE-ProRule" id="PRU00169"/>
    </source>
</evidence>
<accession>A0A956SD23</accession>
<dbReference type="InterPro" id="IPR001789">
    <property type="entry name" value="Sig_transdc_resp-reg_receiver"/>
</dbReference>
<dbReference type="SMART" id="SM00448">
    <property type="entry name" value="REC"/>
    <property type="match status" value="1"/>
</dbReference>
<evidence type="ECO:0000313" key="9">
    <source>
        <dbReference type="Proteomes" id="UP000739538"/>
    </source>
</evidence>
<keyword evidence="2" id="KW-0805">Transcription regulation</keyword>
<reference evidence="8" key="1">
    <citation type="submission" date="2020-04" db="EMBL/GenBank/DDBJ databases">
        <authorList>
            <person name="Zhang T."/>
        </authorList>
    </citation>
    <scope>NUCLEOTIDE SEQUENCE</scope>
    <source>
        <strain evidence="8">HKST-UBA02</strain>
    </source>
</reference>
<dbReference type="PANTHER" id="PTHR43214">
    <property type="entry name" value="TWO-COMPONENT RESPONSE REGULATOR"/>
    <property type="match status" value="1"/>
</dbReference>
<evidence type="ECO:0000256" key="2">
    <source>
        <dbReference type="ARBA" id="ARBA00023015"/>
    </source>
</evidence>
<dbReference type="Pfam" id="PF00072">
    <property type="entry name" value="Response_reg"/>
    <property type="match status" value="1"/>
</dbReference>
<reference evidence="8" key="2">
    <citation type="journal article" date="2021" name="Microbiome">
        <title>Successional dynamics and alternative stable states in a saline activated sludge microbial community over 9 years.</title>
        <authorList>
            <person name="Wang Y."/>
            <person name="Ye J."/>
            <person name="Ju F."/>
            <person name="Liu L."/>
            <person name="Boyd J.A."/>
            <person name="Deng Y."/>
            <person name="Parks D.H."/>
            <person name="Jiang X."/>
            <person name="Yin X."/>
            <person name="Woodcroft B.J."/>
            <person name="Tyson G.W."/>
            <person name="Hugenholtz P."/>
            <person name="Polz M.F."/>
            <person name="Zhang T."/>
        </authorList>
    </citation>
    <scope>NUCLEOTIDE SEQUENCE</scope>
    <source>
        <strain evidence="8">HKST-UBA02</strain>
    </source>
</reference>
<dbReference type="PRINTS" id="PR00038">
    <property type="entry name" value="HTHLUXR"/>
</dbReference>
<dbReference type="InterPro" id="IPR016032">
    <property type="entry name" value="Sig_transdc_resp-reg_C-effctor"/>
</dbReference>